<accession>G9JM44</accession>
<dbReference type="EMBL" id="JN885136">
    <property type="protein sequence ID" value="AEW87561.1"/>
    <property type="molecule type" value="Genomic_DNA"/>
</dbReference>
<dbReference type="Proteomes" id="UP000133219">
    <property type="component" value="Segment"/>
</dbReference>
<dbReference type="GeneID" id="3416564"/>
<evidence type="ECO:0000313" key="2">
    <source>
        <dbReference type="EMBL" id="AEW87731.1"/>
    </source>
</evidence>
<dbReference type="KEGG" id="vg:3416564"/>
<evidence type="ECO:0000313" key="1">
    <source>
        <dbReference type="EMBL" id="AEW87561.1"/>
    </source>
</evidence>
<protein>
    <submittedName>
        <fullName evidence="1">JM36</fullName>
    </submittedName>
</protein>
<reference evidence="3 4" key="1">
    <citation type="journal article" date="2013" name="J. Virol.">
        <title>Genomic characterization of Japanese macaque rhadinovirus, a novel herpesvirus isolated from a nonhuman primate with a spontaneous inflammatory demyelinating disease.</title>
        <authorList>
            <person name="Estep R.D."/>
            <person name="Hansen S.G."/>
            <person name="Rogers K.S."/>
            <person name="Axthelm M.K."/>
            <person name="Wong S.W."/>
        </authorList>
    </citation>
    <scope>NUCLEOTIDE SEQUENCE [LARGE SCALE GENOMIC DNA]</scope>
    <source>
        <strain evidence="2">12E2</strain>
        <strain evidence="1">3A1</strain>
    </source>
</reference>
<dbReference type="RefSeq" id="YP_238339.1">
    <property type="nucleotide sequence ID" value="NC_007016.1"/>
</dbReference>
<dbReference type="Proteomes" id="UP000124292">
    <property type="component" value="Genome"/>
</dbReference>
<gene>
    <name evidence="1" type="ORF">JM36</name>
</gene>
<evidence type="ECO:0000313" key="4">
    <source>
        <dbReference type="Proteomes" id="UP000133219"/>
    </source>
</evidence>
<proteinExistence type="predicted"/>
<sequence>MSLVPAFNRACSTLRYFRIFVLALGRKLGPGKLPRLSIPKTLSSNILKSSRERGHLGPRTTARHGRPFRWAPRLRIQSVRVQ</sequence>
<evidence type="ECO:0000313" key="3">
    <source>
        <dbReference type="Proteomes" id="UP000124292"/>
    </source>
</evidence>
<name>G9JM44_9GAMA</name>
<dbReference type="EMBL" id="JN885137">
    <property type="protein sequence ID" value="AEW87731.1"/>
    <property type="molecule type" value="Genomic_DNA"/>
</dbReference>
<organism evidence="1 4">
    <name type="scientific">Macaca fuscata rhadinovirus</name>
    <dbReference type="NCBI Taxonomy" id="272551"/>
    <lineage>
        <taxon>Viruses</taxon>
        <taxon>Duplodnaviria</taxon>
        <taxon>Heunggongvirae</taxon>
        <taxon>Peploviricota</taxon>
        <taxon>Herviviricetes</taxon>
        <taxon>Herpesvirales</taxon>
        <taxon>Orthoherpesviridae</taxon>
        <taxon>Gammaherpesvirinae</taxon>
        <taxon>Rhadinovirus</taxon>
        <taxon>Rhadinovirus macacinegamma11</taxon>
        <taxon>macacine gammaherpesvirus 11</taxon>
    </lineage>
</organism>